<dbReference type="Proteomes" id="UP001283361">
    <property type="component" value="Unassembled WGS sequence"/>
</dbReference>
<evidence type="ECO:0000313" key="1">
    <source>
        <dbReference type="EMBL" id="KAK3778874.1"/>
    </source>
</evidence>
<dbReference type="EMBL" id="JAWDGP010002895">
    <property type="protein sequence ID" value="KAK3778874.1"/>
    <property type="molecule type" value="Genomic_DNA"/>
</dbReference>
<reference evidence="1" key="1">
    <citation type="journal article" date="2023" name="G3 (Bethesda)">
        <title>A reference genome for the long-term kleptoplast-retaining sea slug Elysia crispata morphotype clarki.</title>
        <authorList>
            <person name="Eastman K.E."/>
            <person name="Pendleton A.L."/>
            <person name="Shaikh M.A."/>
            <person name="Suttiyut T."/>
            <person name="Ogas R."/>
            <person name="Tomko P."/>
            <person name="Gavelis G."/>
            <person name="Widhalm J.R."/>
            <person name="Wisecaver J.H."/>
        </authorList>
    </citation>
    <scope>NUCLEOTIDE SEQUENCE</scope>
    <source>
        <strain evidence="1">ECLA1</strain>
    </source>
</reference>
<protein>
    <submittedName>
        <fullName evidence="1">Uncharacterized protein</fullName>
    </submittedName>
</protein>
<sequence>MQIPDVISPVHLDATVIAFEALVHKYFSLNLSRAVNLEDKTLNITVLPKDKGLSNHKKTSSSKKSILIMTVHHVTLISLYETLETQIGIFSTVIKSELAKDMADVCLSLNLILPN</sequence>
<comment type="caution">
    <text evidence="1">The sequence shown here is derived from an EMBL/GenBank/DDBJ whole genome shotgun (WGS) entry which is preliminary data.</text>
</comment>
<dbReference type="AlphaFoldDB" id="A0AAE1DQ84"/>
<name>A0AAE1DQ84_9GAST</name>
<keyword evidence="2" id="KW-1185">Reference proteome</keyword>
<evidence type="ECO:0000313" key="2">
    <source>
        <dbReference type="Proteomes" id="UP001283361"/>
    </source>
</evidence>
<proteinExistence type="predicted"/>
<accession>A0AAE1DQ84</accession>
<gene>
    <name evidence="1" type="ORF">RRG08_013138</name>
</gene>
<organism evidence="1 2">
    <name type="scientific">Elysia crispata</name>
    <name type="common">lettuce slug</name>
    <dbReference type="NCBI Taxonomy" id="231223"/>
    <lineage>
        <taxon>Eukaryota</taxon>
        <taxon>Metazoa</taxon>
        <taxon>Spiralia</taxon>
        <taxon>Lophotrochozoa</taxon>
        <taxon>Mollusca</taxon>
        <taxon>Gastropoda</taxon>
        <taxon>Heterobranchia</taxon>
        <taxon>Euthyneura</taxon>
        <taxon>Panpulmonata</taxon>
        <taxon>Sacoglossa</taxon>
        <taxon>Placobranchoidea</taxon>
        <taxon>Plakobranchidae</taxon>
        <taxon>Elysia</taxon>
    </lineage>
</organism>